<organism evidence="2 3">
    <name type="scientific">Romeriopsis navalis LEGE 11480</name>
    <dbReference type="NCBI Taxonomy" id="2777977"/>
    <lineage>
        <taxon>Bacteria</taxon>
        <taxon>Bacillati</taxon>
        <taxon>Cyanobacteriota</taxon>
        <taxon>Cyanophyceae</taxon>
        <taxon>Leptolyngbyales</taxon>
        <taxon>Leptolyngbyaceae</taxon>
        <taxon>Romeriopsis</taxon>
        <taxon>Romeriopsis navalis</taxon>
    </lineage>
</organism>
<dbReference type="InterPro" id="IPR009057">
    <property type="entry name" value="Homeodomain-like_sf"/>
</dbReference>
<gene>
    <name evidence="2" type="ORF">IQ266_04810</name>
</gene>
<dbReference type="Pfam" id="PF01710">
    <property type="entry name" value="HTH_Tnp_IS630"/>
    <property type="match status" value="1"/>
</dbReference>
<evidence type="ECO:0000313" key="2">
    <source>
        <dbReference type="EMBL" id="MBE9029081.1"/>
    </source>
</evidence>
<reference evidence="2" key="1">
    <citation type="submission" date="2020-10" db="EMBL/GenBank/DDBJ databases">
        <authorList>
            <person name="Castelo-Branco R."/>
            <person name="Eusebio N."/>
            <person name="Adriana R."/>
            <person name="Vieira A."/>
            <person name="Brugerolle De Fraissinette N."/>
            <person name="Rezende De Castro R."/>
            <person name="Schneider M.P."/>
            <person name="Vasconcelos V."/>
            <person name="Leao P.N."/>
        </authorList>
    </citation>
    <scope>NUCLEOTIDE SEQUENCE</scope>
    <source>
        <strain evidence="2">LEGE 11480</strain>
    </source>
</reference>
<keyword evidence="3" id="KW-1185">Reference proteome</keyword>
<dbReference type="Proteomes" id="UP000625316">
    <property type="component" value="Unassembled WGS sequence"/>
</dbReference>
<proteinExistence type="predicted"/>
<evidence type="ECO:0000259" key="1">
    <source>
        <dbReference type="Pfam" id="PF01710"/>
    </source>
</evidence>
<feature type="domain" description="Transposase Synechocystis PCC 6803" evidence="1">
    <location>
        <begin position="4"/>
        <end position="125"/>
    </location>
</feature>
<accession>A0A928VLZ1</accession>
<dbReference type="InterPro" id="IPR002622">
    <property type="entry name" value="Transposase_14"/>
</dbReference>
<sequence length="181" mass="20979">MAKAYSYDFRCNVVEALELDGRKKSEVAELCNMSRSTINLWLKLKTEMGDLHERPQNPSNPSRKLTDLDKLREFVRANGDKTQPQMAELWKEDLSARTISQGLRKIGFTRKKTYGYQERDEEKRRAFLMRLATLNPELIVYMDESGMDHRDNYGYGYCEEGERVGQQDRSNSGSVQHSNGL</sequence>
<evidence type="ECO:0000313" key="3">
    <source>
        <dbReference type="Proteomes" id="UP000625316"/>
    </source>
</evidence>
<dbReference type="SUPFAM" id="SSF46689">
    <property type="entry name" value="Homeodomain-like"/>
    <property type="match status" value="1"/>
</dbReference>
<dbReference type="EMBL" id="JADEXQ010000011">
    <property type="protein sequence ID" value="MBE9029081.1"/>
    <property type="molecule type" value="Genomic_DNA"/>
</dbReference>
<dbReference type="RefSeq" id="WP_264323902.1">
    <property type="nucleotide sequence ID" value="NZ_JADEXQ010000011.1"/>
</dbReference>
<comment type="caution">
    <text evidence="2">The sequence shown here is derived from an EMBL/GenBank/DDBJ whole genome shotgun (WGS) entry which is preliminary data.</text>
</comment>
<dbReference type="AlphaFoldDB" id="A0A928VLZ1"/>
<name>A0A928VLZ1_9CYAN</name>
<protein>
    <recommendedName>
        <fullName evidence="1">Transposase Synechocystis PCC 6803 domain-containing protein</fullName>
    </recommendedName>
</protein>